<dbReference type="OrthoDB" id="7632202at2"/>
<protein>
    <submittedName>
        <fullName evidence="2">Uncharacterized protein</fullName>
    </submittedName>
</protein>
<keyword evidence="1" id="KW-1133">Transmembrane helix</keyword>
<keyword evidence="1" id="KW-0472">Membrane</keyword>
<sequence length="110" mass="12744">MRRAQHDRVRAVTTRGFGVAFIRLWLVLLVVQMVFYVLLRLYVRSLQLERLENRWDARHPDQAGNTAARRAFVAKAMTGFNRSLRARLTLLVFVLPTAAILAIVILVNWQ</sequence>
<gene>
    <name evidence="2" type="ORF">FA740_12110</name>
</gene>
<feature type="transmembrane region" description="Helical" evidence="1">
    <location>
        <begin position="20"/>
        <end position="43"/>
    </location>
</feature>
<comment type="caution">
    <text evidence="2">The sequence shown here is derived from an EMBL/GenBank/DDBJ whole genome shotgun (WGS) entry which is preliminary data.</text>
</comment>
<dbReference type="EMBL" id="SUNH01000016">
    <property type="protein sequence ID" value="TJZ83546.1"/>
    <property type="molecule type" value="Genomic_DNA"/>
</dbReference>
<evidence type="ECO:0000313" key="3">
    <source>
        <dbReference type="Proteomes" id="UP000306223"/>
    </source>
</evidence>
<reference evidence="2 3" key="1">
    <citation type="submission" date="2019-04" db="EMBL/GenBank/DDBJ databases">
        <authorList>
            <person name="Li J."/>
        </authorList>
    </citation>
    <scope>NUCLEOTIDE SEQUENCE [LARGE SCALE GENOMIC DNA]</scope>
    <source>
        <strain evidence="2 3">CCTCC AB2016182</strain>
    </source>
</reference>
<accession>A0A4U0QP42</accession>
<dbReference type="Proteomes" id="UP000306223">
    <property type="component" value="Unassembled WGS sequence"/>
</dbReference>
<keyword evidence="3" id="KW-1185">Reference proteome</keyword>
<name>A0A4U0QP42_9RHOB</name>
<organism evidence="2 3">
    <name type="scientific">Paracoccus hibiscisoli</name>
    <dbReference type="NCBI Taxonomy" id="2023261"/>
    <lineage>
        <taxon>Bacteria</taxon>
        <taxon>Pseudomonadati</taxon>
        <taxon>Pseudomonadota</taxon>
        <taxon>Alphaproteobacteria</taxon>
        <taxon>Rhodobacterales</taxon>
        <taxon>Paracoccaceae</taxon>
        <taxon>Paracoccus</taxon>
    </lineage>
</organism>
<proteinExistence type="predicted"/>
<evidence type="ECO:0000256" key="1">
    <source>
        <dbReference type="SAM" id="Phobius"/>
    </source>
</evidence>
<dbReference type="AlphaFoldDB" id="A0A4U0QP42"/>
<keyword evidence="1" id="KW-0812">Transmembrane</keyword>
<evidence type="ECO:0000313" key="2">
    <source>
        <dbReference type="EMBL" id="TJZ83546.1"/>
    </source>
</evidence>
<feature type="transmembrane region" description="Helical" evidence="1">
    <location>
        <begin position="88"/>
        <end position="109"/>
    </location>
</feature>